<name>A0A0S4QIE2_9ACTN</name>
<reference evidence="2" key="1">
    <citation type="submission" date="2015-11" db="EMBL/GenBank/DDBJ databases">
        <authorList>
            <person name="Varghese N."/>
        </authorList>
    </citation>
    <scope>NUCLEOTIDE SEQUENCE [LARGE SCALE GENOMIC DNA]</scope>
    <source>
        <strain evidence="2">DSM 45899</strain>
    </source>
</reference>
<proteinExistence type="predicted"/>
<sequence>MAEPLPDGGVAWQLAFVVRPRRAWPNLWKATIDALGAILGRDNGACEWNARDSRVTDLGLHRTVDPAAGNRITIRSSAGSENTTG</sequence>
<protein>
    <submittedName>
        <fullName evidence="1">Uncharacterized protein</fullName>
    </submittedName>
</protein>
<evidence type="ECO:0000313" key="2">
    <source>
        <dbReference type="Proteomes" id="UP000198802"/>
    </source>
</evidence>
<dbReference type="Proteomes" id="UP000198802">
    <property type="component" value="Unassembled WGS sequence"/>
</dbReference>
<gene>
    <name evidence="1" type="ORF">Ga0074812_10481</name>
</gene>
<evidence type="ECO:0000313" key="1">
    <source>
        <dbReference type="EMBL" id="CUU55001.1"/>
    </source>
</evidence>
<organism evidence="1 2">
    <name type="scientific">Parafrankia irregularis</name>
    <dbReference type="NCBI Taxonomy" id="795642"/>
    <lineage>
        <taxon>Bacteria</taxon>
        <taxon>Bacillati</taxon>
        <taxon>Actinomycetota</taxon>
        <taxon>Actinomycetes</taxon>
        <taxon>Frankiales</taxon>
        <taxon>Frankiaceae</taxon>
        <taxon>Parafrankia</taxon>
    </lineage>
</organism>
<dbReference type="AlphaFoldDB" id="A0A0S4QIE2"/>
<dbReference type="EMBL" id="FAOZ01000004">
    <property type="protein sequence ID" value="CUU55001.1"/>
    <property type="molecule type" value="Genomic_DNA"/>
</dbReference>
<keyword evidence="2" id="KW-1185">Reference proteome</keyword>
<accession>A0A0S4QIE2</accession>